<organism evidence="1 2">
    <name type="scientific">Chaenocephalus aceratus</name>
    <name type="common">Blackfin icefish</name>
    <name type="synonym">Chaenichthys aceratus</name>
    <dbReference type="NCBI Taxonomy" id="36190"/>
    <lineage>
        <taxon>Eukaryota</taxon>
        <taxon>Metazoa</taxon>
        <taxon>Chordata</taxon>
        <taxon>Craniata</taxon>
        <taxon>Vertebrata</taxon>
        <taxon>Euteleostomi</taxon>
        <taxon>Actinopterygii</taxon>
        <taxon>Neopterygii</taxon>
        <taxon>Teleostei</taxon>
        <taxon>Neoteleostei</taxon>
        <taxon>Acanthomorphata</taxon>
        <taxon>Eupercaria</taxon>
        <taxon>Perciformes</taxon>
        <taxon>Notothenioidei</taxon>
        <taxon>Channichthyidae</taxon>
        <taxon>Chaenocephalus</taxon>
    </lineage>
</organism>
<evidence type="ECO:0000313" key="1">
    <source>
        <dbReference type="EMBL" id="KAI4803732.1"/>
    </source>
</evidence>
<comment type="caution">
    <text evidence="1">The sequence shown here is derived from an EMBL/GenBank/DDBJ whole genome shotgun (WGS) entry which is preliminary data.</text>
</comment>
<keyword evidence="2" id="KW-1185">Reference proteome</keyword>
<dbReference type="EMBL" id="CM043799">
    <property type="protein sequence ID" value="KAI4803732.1"/>
    <property type="molecule type" value="Genomic_DNA"/>
</dbReference>
<evidence type="ECO:0000313" key="2">
    <source>
        <dbReference type="Proteomes" id="UP001057452"/>
    </source>
</evidence>
<name>A0ACB9VVH0_CHAAC</name>
<accession>A0ACB9VVH0</accession>
<protein>
    <submittedName>
        <fullName evidence="1">Uncharacterized protein</fullName>
    </submittedName>
</protein>
<sequence>MAASTAATVLLPPVKSVVVYKNGDPFYSGRRFVVNQRQVASMEAFLTEVTRSIGASLAVRTLYTPRQGHRVSDLQDLQTGAKYVAAGFERFKKLDYLTARTKKQPAGREETQAKASQRLNVSAKWRKFIPLPCIIHVFRNGDLLCPPFRFIIPRSMQQDLEQILSLVTEKVSLRTGAVRRLCSLEGATLSSAVELETGHCYVAVGTERFKKLPYVELLVSKATERYYQGKRRLLRRNENRKAGSGPEDQYSDSALLDSPESDGPSRSATTEDSPDPHSAMDLSSPASTELPVDQRVAEIVEDEEQNAPLDNTQQDPERQQTSLKSRPSSNTSQVESREEKESPQVAPSIQQNTTIIRSPVNSSKRFNYS</sequence>
<gene>
    <name evidence="1" type="ORF">KUCAC02_025381</name>
</gene>
<dbReference type="Proteomes" id="UP001057452">
    <property type="component" value="Chromosome 15"/>
</dbReference>
<reference evidence="1" key="1">
    <citation type="submission" date="2022-05" db="EMBL/GenBank/DDBJ databases">
        <title>Chromosome-level genome of Chaenocephalus aceratus.</title>
        <authorList>
            <person name="Park H."/>
        </authorList>
    </citation>
    <scope>NUCLEOTIDE SEQUENCE</scope>
    <source>
        <strain evidence="1">KU_202001</strain>
    </source>
</reference>
<proteinExistence type="predicted"/>